<gene>
    <name evidence="1" type="ORF">CTOB1V02_LOCUS12394</name>
</gene>
<dbReference type="InterPro" id="IPR029071">
    <property type="entry name" value="Ubiquitin-like_domsf"/>
</dbReference>
<protein>
    <submittedName>
        <fullName evidence="1">Uncharacterized protein</fullName>
    </submittedName>
</protein>
<dbReference type="SUPFAM" id="SSF54236">
    <property type="entry name" value="Ubiquitin-like"/>
    <property type="match status" value="1"/>
</dbReference>
<dbReference type="OrthoDB" id="21144at2759"/>
<proteinExistence type="predicted"/>
<organism evidence="1">
    <name type="scientific">Cyprideis torosa</name>
    <dbReference type="NCBI Taxonomy" id="163714"/>
    <lineage>
        <taxon>Eukaryota</taxon>
        <taxon>Metazoa</taxon>
        <taxon>Ecdysozoa</taxon>
        <taxon>Arthropoda</taxon>
        <taxon>Crustacea</taxon>
        <taxon>Oligostraca</taxon>
        <taxon>Ostracoda</taxon>
        <taxon>Podocopa</taxon>
        <taxon>Podocopida</taxon>
        <taxon>Cytherocopina</taxon>
        <taxon>Cytheroidea</taxon>
        <taxon>Cytherideidae</taxon>
        <taxon>Cyprideis</taxon>
    </lineage>
</organism>
<sequence>VLKELSVVVREDAKTLGGLQREIRLVEELESLEASHQEAWRAEGTRKWKIPFGATPIALFTNESAEGHDPAATREMRSTDDIIFRVHCADHTYCTLRFPLAAPTSVIKRSAADKLGLKQDELLLVEVRSSGERLLIPESRSCVATGLSINGALFISPKEHLDALTPLPEQIGLDTVTSSASFLESVSSQELAYWITCIDWERFIRIHP</sequence>
<accession>A0A7R8WP68</accession>
<evidence type="ECO:0000313" key="1">
    <source>
        <dbReference type="EMBL" id="CAD7234578.1"/>
    </source>
</evidence>
<dbReference type="EMBL" id="OB669120">
    <property type="protein sequence ID" value="CAD7234578.1"/>
    <property type="molecule type" value="Genomic_DNA"/>
</dbReference>
<feature type="non-terminal residue" evidence="1">
    <location>
        <position position="208"/>
    </location>
</feature>
<name>A0A7R8WP68_9CRUS</name>
<reference evidence="1" key="1">
    <citation type="submission" date="2020-11" db="EMBL/GenBank/DDBJ databases">
        <authorList>
            <person name="Tran Van P."/>
        </authorList>
    </citation>
    <scope>NUCLEOTIDE SEQUENCE</scope>
</reference>
<dbReference type="Gene3D" id="3.10.20.90">
    <property type="entry name" value="Phosphatidylinositol 3-kinase Catalytic Subunit, Chain A, domain 1"/>
    <property type="match status" value="1"/>
</dbReference>
<feature type="non-terminal residue" evidence="1">
    <location>
        <position position="1"/>
    </location>
</feature>
<dbReference type="AlphaFoldDB" id="A0A7R8WP68"/>